<dbReference type="PANTHER" id="PTHR31761:SF1">
    <property type="entry name" value="LARGE RIBOSOMAL SUBUNIT PROTEIN ML64"/>
    <property type="match status" value="1"/>
</dbReference>
<comment type="similarity">
    <text evidence="3">Belongs to the mitochondrion-specific ribosomal protein mL64 family.</text>
</comment>
<comment type="subcellular location">
    <subcellularLocation>
        <location evidence="2">Mitochondrion</location>
    </subcellularLocation>
    <subcellularLocation>
        <location evidence="1">Nucleus</location>
    </subcellularLocation>
</comment>
<dbReference type="GO" id="GO:0005739">
    <property type="term" value="C:mitochondrion"/>
    <property type="evidence" value="ECO:0007669"/>
    <property type="project" value="UniProtKB-SubCell"/>
</dbReference>
<name>A0A131Z5J9_RHIAP</name>
<proteinExistence type="inferred from homology"/>
<evidence type="ECO:0000256" key="4">
    <source>
        <dbReference type="ARBA" id="ARBA00022980"/>
    </source>
</evidence>
<sequence>MFAACRNSFLYSPKLSVNSLRYCTGSSSEASFGATTTSASVRTLSKEEIDKKRDVSRIVPRKYSRGVKLEYTYPEFEYEYRIAFMRKDYAKFGRATGINPGLMWPSKEELQDLVHIEKKFYPTLQELWDQDRAKHKAETEARRQREEEVEKNMAKLADARIAMLERDAKKKAKAEEERRNREQMILEVREYIGYNVEPSDPKFKEVMAMKEEEKKQAAKEARKKAKQERMLAKLMAVGATTDSPEDDKASSVKDDTTQGSEPAEKGDS</sequence>
<reference evidence="15" key="1">
    <citation type="journal article" date="2016" name="Ticks Tick Borne Dis.">
        <title>De novo assembly and annotation of the salivary gland transcriptome of Rhipicephalus appendiculatus male and female ticks during blood feeding.</title>
        <authorList>
            <person name="de Castro M.H."/>
            <person name="de Klerk D."/>
            <person name="Pienaar R."/>
            <person name="Latif A.A."/>
            <person name="Rees D.J."/>
            <person name="Mans B.J."/>
        </authorList>
    </citation>
    <scope>NUCLEOTIDE SEQUENCE</scope>
    <source>
        <tissue evidence="15">Salivary glands</tissue>
    </source>
</reference>
<comment type="function">
    <text evidence="13">Acts as a negative regulator of G1 to S cell cycle phase progression by inhibiting cyclin-dependent kinases. Inhibitory effects are additive with GADD45 proteins but also occur in the absence of GADD45 proteins. Acts as a repressor of the orphan nuclear receptor NR4A1 by inhibiting AB domain-mediated transcriptional activity. May be involved in the hormone-mediated regulation of NR4A1 transcriptional activity. May play a role in mitochondrial protein synthesis.</text>
</comment>
<keyword evidence="4" id="KW-0689">Ribosomal protein</keyword>
<evidence type="ECO:0000256" key="13">
    <source>
        <dbReference type="ARBA" id="ARBA00060144"/>
    </source>
</evidence>
<evidence type="ECO:0000256" key="8">
    <source>
        <dbReference type="ARBA" id="ARBA00023274"/>
    </source>
</evidence>
<organism evidence="15">
    <name type="scientific">Rhipicephalus appendiculatus</name>
    <name type="common">Brown ear tick</name>
    <dbReference type="NCBI Taxonomy" id="34631"/>
    <lineage>
        <taxon>Eukaryota</taxon>
        <taxon>Metazoa</taxon>
        <taxon>Ecdysozoa</taxon>
        <taxon>Arthropoda</taxon>
        <taxon>Chelicerata</taxon>
        <taxon>Arachnida</taxon>
        <taxon>Acari</taxon>
        <taxon>Parasitiformes</taxon>
        <taxon>Ixodida</taxon>
        <taxon>Ixodoidea</taxon>
        <taxon>Ixodidae</taxon>
        <taxon>Rhipicephalinae</taxon>
        <taxon>Rhipicephalus</taxon>
        <taxon>Rhipicephalus</taxon>
    </lineage>
</organism>
<keyword evidence="8" id="KW-0687">Ribonucleoprotein</keyword>
<dbReference type="InterPro" id="IPR018472">
    <property type="entry name" value="Ribosomal_mL64"/>
</dbReference>
<evidence type="ECO:0000256" key="1">
    <source>
        <dbReference type="ARBA" id="ARBA00004123"/>
    </source>
</evidence>
<feature type="region of interest" description="Disordered" evidence="14">
    <location>
        <begin position="210"/>
        <end position="268"/>
    </location>
</feature>
<evidence type="ECO:0000256" key="10">
    <source>
        <dbReference type="ARBA" id="ARBA00030700"/>
    </source>
</evidence>
<feature type="compositionally biased region" description="Basic and acidic residues" evidence="14">
    <location>
        <begin position="246"/>
        <end position="268"/>
    </location>
</feature>
<evidence type="ECO:0000256" key="3">
    <source>
        <dbReference type="ARBA" id="ARBA00005421"/>
    </source>
</evidence>
<keyword evidence="7" id="KW-0539">Nucleus</keyword>
<evidence type="ECO:0000256" key="11">
    <source>
        <dbReference type="ARBA" id="ARBA00035184"/>
    </source>
</evidence>
<dbReference type="PANTHER" id="PTHR31761">
    <property type="entry name" value="GROWTH ARREST AND DNA DAMAGE-INDUCIBLE PROTEINS-INTERACTING PROTEIN 1 GADD45GIP1"/>
    <property type="match status" value="1"/>
</dbReference>
<keyword evidence="5" id="KW-0175">Coiled coil</keyword>
<evidence type="ECO:0000256" key="9">
    <source>
        <dbReference type="ARBA" id="ARBA00023306"/>
    </source>
</evidence>
<keyword evidence="9" id="KW-0131">Cell cycle</keyword>
<accession>A0A131Z5J9</accession>
<evidence type="ECO:0000256" key="5">
    <source>
        <dbReference type="ARBA" id="ARBA00023054"/>
    </source>
</evidence>
<protein>
    <recommendedName>
        <fullName evidence="11">Large ribosomal subunit protein mL64</fullName>
    </recommendedName>
    <alternativeName>
        <fullName evidence="10">39S ribosomal protein L59, mitochondrial</fullName>
    </alternativeName>
    <alternativeName>
        <fullName evidence="12">Growth arrest and DNA damage-inducible proteins-interacting protein 1</fullName>
    </alternativeName>
</protein>
<dbReference type="EMBL" id="GEDV01002841">
    <property type="protein sequence ID" value="JAP85716.1"/>
    <property type="molecule type" value="Transcribed_RNA"/>
</dbReference>
<keyword evidence="6" id="KW-0496">Mitochondrion</keyword>
<evidence type="ECO:0000256" key="2">
    <source>
        <dbReference type="ARBA" id="ARBA00004173"/>
    </source>
</evidence>
<dbReference type="Pfam" id="PF10147">
    <property type="entry name" value="CR6_interact"/>
    <property type="match status" value="1"/>
</dbReference>
<dbReference type="Gene3D" id="6.10.280.120">
    <property type="entry name" value="Growth arrest and DNA-damage-inducible proteins-interacting protein 1"/>
    <property type="match status" value="1"/>
</dbReference>
<evidence type="ECO:0000256" key="6">
    <source>
        <dbReference type="ARBA" id="ARBA00023128"/>
    </source>
</evidence>
<evidence type="ECO:0000256" key="7">
    <source>
        <dbReference type="ARBA" id="ARBA00023242"/>
    </source>
</evidence>
<dbReference type="GO" id="GO:0005634">
    <property type="term" value="C:nucleus"/>
    <property type="evidence" value="ECO:0007669"/>
    <property type="project" value="UniProtKB-SubCell"/>
</dbReference>
<evidence type="ECO:0000256" key="12">
    <source>
        <dbReference type="ARBA" id="ARBA00035485"/>
    </source>
</evidence>
<dbReference type="GO" id="GO:0005840">
    <property type="term" value="C:ribosome"/>
    <property type="evidence" value="ECO:0007669"/>
    <property type="project" value="UniProtKB-KW"/>
</dbReference>
<evidence type="ECO:0000256" key="14">
    <source>
        <dbReference type="SAM" id="MobiDB-lite"/>
    </source>
</evidence>
<evidence type="ECO:0000313" key="15">
    <source>
        <dbReference type="EMBL" id="JAP85716.1"/>
    </source>
</evidence>
<dbReference type="AlphaFoldDB" id="A0A131Z5J9"/>
<feature type="compositionally biased region" description="Basic and acidic residues" evidence="14">
    <location>
        <begin position="210"/>
        <end position="220"/>
    </location>
</feature>
<dbReference type="InterPro" id="IPR043035">
    <property type="entry name" value="Ribosomal_mL64_sf"/>
</dbReference>
<dbReference type="GO" id="GO:1990904">
    <property type="term" value="C:ribonucleoprotein complex"/>
    <property type="evidence" value="ECO:0007669"/>
    <property type="project" value="UniProtKB-KW"/>
</dbReference>